<comment type="caution">
    <text evidence="3">The sequence shown here is derived from an EMBL/GenBank/DDBJ whole genome shotgun (WGS) entry which is preliminary data.</text>
</comment>
<dbReference type="SUPFAM" id="SSF54637">
    <property type="entry name" value="Thioesterase/thiol ester dehydrase-isomerase"/>
    <property type="match status" value="1"/>
</dbReference>
<dbReference type="Gene3D" id="3.10.129.10">
    <property type="entry name" value="Hotdog Thioesterase"/>
    <property type="match status" value="1"/>
</dbReference>
<dbReference type="InterPro" id="IPR052342">
    <property type="entry name" value="MCH/BMMD"/>
</dbReference>
<evidence type="ECO:0000256" key="1">
    <source>
        <dbReference type="SAM" id="Phobius"/>
    </source>
</evidence>
<dbReference type="InterPro" id="IPR002539">
    <property type="entry name" value="MaoC-like_dom"/>
</dbReference>
<gene>
    <name evidence="3" type="ORF">HY912_04930</name>
</gene>
<keyword evidence="1" id="KW-1133">Transmembrane helix</keyword>
<evidence type="ECO:0000259" key="2">
    <source>
        <dbReference type="Pfam" id="PF01575"/>
    </source>
</evidence>
<keyword evidence="1" id="KW-0472">Membrane</keyword>
<evidence type="ECO:0000313" key="3">
    <source>
        <dbReference type="EMBL" id="MBI5248818.1"/>
    </source>
</evidence>
<name>A0A9D6YZH5_9BACT</name>
<feature type="domain" description="MaoC-like" evidence="2">
    <location>
        <begin position="13"/>
        <end position="123"/>
    </location>
</feature>
<evidence type="ECO:0000313" key="4">
    <source>
        <dbReference type="Proteomes" id="UP000807825"/>
    </source>
</evidence>
<organism evidence="3 4">
    <name type="scientific">Desulfomonile tiedjei</name>
    <dbReference type="NCBI Taxonomy" id="2358"/>
    <lineage>
        <taxon>Bacteria</taxon>
        <taxon>Pseudomonadati</taxon>
        <taxon>Thermodesulfobacteriota</taxon>
        <taxon>Desulfomonilia</taxon>
        <taxon>Desulfomonilales</taxon>
        <taxon>Desulfomonilaceae</taxon>
        <taxon>Desulfomonile</taxon>
    </lineage>
</organism>
<sequence length="149" mass="16670">MERSKYGDDFNVGDVYRTGSITVTEAHLVAWAGLTMDFYPLHMDKEYAANTEFGERLAHGPLIFGLAVGLVSIAGFGGDSAVAWLGADNMRMLSPVKIGDTITVEVEVMDKKPTKKPERGIQTWRYTVKNQRGESVMAFDYKLMFHMRV</sequence>
<proteinExistence type="predicted"/>
<dbReference type="PANTHER" id="PTHR43664:SF1">
    <property type="entry name" value="BETA-METHYLMALYL-COA DEHYDRATASE"/>
    <property type="match status" value="1"/>
</dbReference>
<dbReference type="Pfam" id="PF01575">
    <property type="entry name" value="MaoC_dehydratas"/>
    <property type="match status" value="1"/>
</dbReference>
<reference evidence="3" key="1">
    <citation type="submission" date="2020-07" db="EMBL/GenBank/DDBJ databases">
        <title>Huge and variable diversity of episymbiotic CPR bacteria and DPANN archaea in groundwater ecosystems.</title>
        <authorList>
            <person name="He C.Y."/>
            <person name="Keren R."/>
            <person name="Whittaker M."/>
            <person name="Farag I.F."/>
            <person name="Doudna J."/>
            <person name="Cate J.H.D."/>
            <person name="Banfield J.F."/>
        </authorList>
    </citation>
    <scope>NUCLEOTIDE SEQUENCE</scope>
    <source>
        <strain evidence="3">NC_groundwater_1664_Pr3_B-0.1um_52_9</strain>
    </source>
</reference>
<dbReference type="PANTHER" id="PTHR43664">
    <property type="entry name" value="MONOAMINE OXIDASE-RELATED"/>
    <property type="match status" value="1"/>
</dbReference>
<dbReference type="InterPro" id="IPR029069">
    <property type="entry name" value="HotDog_dom_sf"/>
</dbReference>
<dbReference type="EMBL" id="JACRDE010000144">
    <property type="protein sequence ID" value="MBI5248818.1"/>
    <property type="molecule type" value="Genomic_DNA"/>
</dbReference>
<dbReference type="AlphaFoldDB" id="A0A9D6YZH5"/>
<keyword evidence="1" id="KW-0812">Transmembrane</keyword>
<feature type="transmembrane region" description="Helical" evidence="1">
    <location>
        <begin position="62"/>
        <end position="87"/>
    </location>
</feature>
<accession>A0A9D6YZH5</accession>
<protein>
    <submittedName>
        <fullName evidence="3">MaoC family dehydratase N-terminal domain-containing protein</fullName>
    </submittedName>
</protein>
<dbReference type="Proteomes" id="UP000807825">
    <property type="component" value="Unassembled WGS sequence"/>
</dbReference>